<accession>A0A8S9Z477</accession>
<organism evidence="1 2">
    <name type="scientific">Paragonimus skrjabini miyazakii</name>
    <dbReference type="NCBI Taxonomy" id="59628"/>
    <lineage>
        <taxon>Eukaryota</taxon>
        <taxon>Metazoa</taxon>
        <taxon>Spiralia</taxon>
        <taxon>Lophotrochozoa</taxon>
        <taxon>Platyhelminthes</taxon>
        <taxon>Trematoda</taxon>
        <taxon>Digenea</taxon>
        <taxon>Plagiorchiida</taxon>
        <taxon>Troglotremata</taxon>
        <taxon>Troglotrematidae</taxon>
        <taxon>Paragonimus</taxon>
    </lineage>
</organism>
<proteinExistence type="predicted"/>
<evidence type="ECO:0000313" key="1">
    <source>
        <dbReference type="EMBL" id="KAF7260203.1"/>
    </source>
</evidence>
<dbReference type="OrthoDB" id="6248107at2759"/>
<protein>
    <recommendedName>
        <fullName evidence="3">Ig-like domain-containing protein</fullName>
    </recommendedName>
</protein>
<name>A0A8S9Z477_9TREM</name>
<sequence>MPSSERAEQGCGQLGIYVDYANNDYGNRHTYFQTVLDEKDSRLQYVVDINAHVKYVCIIDVERNASASVCVVGGQPFRCCLEYAYNPMSSYEQSGCDFVLYATWGGQGFHLLTLRIQKESFRLGNLLIWFYIHTPLGHRHYFSEHPNRSDRIVCPQFATHGHTSSSEAIANELNGSIETHLIEHINSLNDVGVMEQELLYVRVCGFATQDHEEALLHITYQSSLNEFALETIHSDRMDISTGEQFENAFTLRMQWHSKYAENIRFWNHTFKIGPNSVALIFLIYRKDSRMEVRKKLTGCLRNWLDPVETYQVPEWDKYVQSPAVRMIRLFVKRTAIFQEGQEKLFYLDNQYRLSLVCYKRHNKMGRYKLTTRMIVYRNKPYVGIRNLTVEDSGLYMCKTSPGTYPQYELINDYYIIVLPRHRDIQNYLTTRPLDPKDELADNYPYVDVLDLAYFVGSKPIYFNCVYLLHKGLDNFNGMDTSYETNFTTVPQLVFNFSREVDNFVLHVYTFEIRPEYDEKVMEIAFHCIYHYKQDTSLVHDYRMLPDSVVHLAKIRRAVALRYNVPQILTSTIQSSQSELTSALKQASYTMDSMLTGVRVTRVRVSEGQVRGKFIALLNEQWGWISVFLYTNVSGGRNLLPLTCASNAQKVSIQTNDSLRYAEEVRHSYTNIAKSIEWGCVIVQGAEAIVLSVNNPRTLNVDQRIIEDRVREEILLLLLAKRMNSNVTTTGMTASELTLTSFKLVHLDVKWQATIIVGSTARMLFKTDAVSSIQVICVYSVSETSPWEVVNIPYHKRQFMDVTVFEVYKPNVTEQDSGLYHCRTCTNCSELDQPRPRRLVVLPDLSRLHLQIDYGSENYSGTGTFDDPVLTNAKSMTVLCSYFIYHGLSADMNLTVIHETALPKKHAHAPLRSVEKSRVRETMAIFDRLTVSYHVYSPSPHEYWNYTRINCTLVVYNITRDPFDNSDAVPDMTVTKSLYFSYYLTREPVLLPVFIQTTSNALTDRLRLPQSSNITVAFSDENLHPVQEVENSCIIDYVVFLGMPRGWTDVWIISSRLHQKTPFVSECLLLHSETIDDPNLVPELSDSEVYRVNMGFNFQRLRYQCVLDINTVGVILIGFGKSNKHINVTATEKLLKSLLVRRFKPSPNPVVERAGVDLVDTDLINFRSTSTIYRLARLHMLWTASVNVGQSATLLGYSSSKPGDLHCFYRARVSNPYVHLSFGLKVKVNQSNLGVIKMLLYNVSYMDSGLYMCNTSQTCANCSSKVGIDERQLVVLPNSDILSMHLNLEPLRVNETSVARFNQCLSDGTPFLIAEQVASVRCIHTISPSVRLQPDLQMLYEMYYSDRRVYTSLAFSQGVHFDSLTDGELRRTVSYSIRAPDALTYRDHLRVTCRLTYRVGHIANDINRLPGVFDLSKTKQLIVKISAAPQVFFSRILSSTPELLASWQQTGILMDNEPISAMRFHLSTPEHKITEDVFHICSIQALGVPPGKSKTWLIYHYDKIVDYEDCLISELQFINRSTIPADLYLYTSYMESGARNFVNITFVCTVQPHHIALVFVAYNTLNELIDLDAYLPAIADQLLDNVRFWLAHPTSEEERGWPTISDLRGSYGILRLNIGWQSSVSVGSPWRILIRNYRSPNVQLQIYHQDSPTSPRKKWLTAFSRQNGTFIGHEHAELKHAGIYSCQVESPCDECKIMQCFFPRRLLVTNIRNFLSLYLSRRLLGPNETIVDDFPKSRLKSGEEIFVYCVYLRRRGFTSNERLLFQYQLLSDVSDRVKILAYTEERRQQRTSEDGTTVIVPFRIVGAISEGTHNILSVRCLADLDEVDLDPTAMDNELRSPHLSVVRKIQPEIVTRPIVFQQLVKTSNPKLTDWLRNSLTEATNPIVFHQTWPPSPFAEALVNMEILASLGVPRGWIGAVLFLEHGQTMIVEPCLKVRQLNQFAHTLPSGLLHDARYDTNHQKSLVAVTFRCPLRCEDFALAIIACTSSDLWNETTAMTESTINMITWLKQLHLQESRAIEIPPKNPSGILVSYTAVKLRIGWEAFKKIGDRINLLGYVGSRYNQIACYLQYQSHSPLLPLSRGFQIIRSEQAPEAFELVKTSVMYNDSALYSCSVNVSNCPRCDMKPTIIRRRLVVIPDESVVSMFLTHDQLDADDEWVGNFDTCDVHNRPFMYMGTVSHAHCVHLTEPSDWLKLTFQAHLYAINNQNETERLPYDSPGPISRTDGAVLHTIGIRLHRNRDYGILLQVHCVWEYTLPELLPVDLQQTATAVVLNRTRTITVRDFIKPSIHNQLADVDDSLSRSPIRNVKWETHTATVFHSKAYTIIGSERVIRMHVLITLGVPMGVTTAWTMYQYNKQLYREDCLLEKMISLTDRNIPDALKHVDYRPDVNENVVNVSWVCMFRPEHIALFIVTHSIKHDTIRENQAKVLVDSSLSRILQYWLDNPKSAKQIETNVPTTVSLVYRAIRISVTWPSTINLGKPIRMLGYARNVKEVAIHCFQKLDEIDRELPAYLGFHILARKDYFGFELVKTRVQFEDSAEYSCRIISNTGACTNCTDFRFGFTPRRLTVRPDNSVLKIYLSHKQTEPSARNFTQYTKTHQPYLLCGEGVFVYCSYLNPLSTKAVPKHWFQTHMINSRINRSIPQAVFLVKEIVTQRTTCQVISQVYHIRAPLPQHVIGPFTSTCVVQYPDHADVNLTSHITIEIQVRVRPTIFEDSIFTSRSILTDALRTHLHKVAYTAGQFRSGGPDRMILEGTVIVNYTVGLGLPQGWSSVDLLSWQQGRVRRRPCNVLYLNTNVTQLLTSHSISSSEYALESRGQGLVTFTVACPVTIDAVAMVLVVMNYVDSNLSALSTQLAFYTSLYHTVERWLNETQDPLSSSASFSSINIPPQAFAQYSLFHLRVGWRAHIPAEAPIVMVGMQNANDLKGLLCFHQGFDSARANRTLFWGPQTFLINRYPHNQTFELIKVKAAANDSGVYECFTRRCIQCSLIPVLIPHRLFVISRYLKLQVHYGRNKATKHTTDHVNWFYTQYSNHSRPFIYSTQAIGVTCDYHIVNHVTALPKIYFRAEHIVTSVNVSINLPHQLLGTYQTPESDYLAVHATHSLTCPDNVSYNDVLNITCELRSDFLNETFHDINGESKTKPYLISNILDVRRWINPLIISESIQSDDPTTTVLFQTHSASKSESLRFLRGFSRAPLTEGRFLLKFACKIAQPQGWYGAVSIYNRSHAFHYRTCIFEYDYYWRENLDRQSRTEERLAYTCFLLPEHVGILIYAAHSPEAEINKMQFEKKFLTHITLTVRQWFNGRTQMTTSIPAGARGDYRLIPIPVSWKSIVNIGDSVVMYGLMDEQLETPPTCFYGYRDVNNPLKVAKQFMIKLHPLYRYFELSKLHVKLTDSGMYACTILDCSECSPVVGFNLRTMRVQPDESIIHLHLNPVPIPGTWDSSCPTGFASNVAPNQTVNVKCSHLVALGSITNAEHIIVHGLANDPTTNVHMEPLSRTVEEGPVDSVRILSSGKIQAPTFAELNQIWSIQCRLPYSAVYPYSHKMQGKIPKYLITEARLTITHKHKPRIIKHSVRINGQFTDKGFQNTAHYPLTVETFLRSAPIGRVDETTLEVAFTAYAGIPFGWTFVRTYYHKDGRLFSDRCASSRILNESDPSTTNHIEHISICSIQLEHVAVLIAAINLPEDVASVNSAESQLELAVLSNVSKWLGYNSTESPFDNQPLCFYHDLRLLRLKVGWKATVNVGQAIVMQGRFGGRKLTSINCFHRKIDTNKIYELGNSFELKRIAGQDKFLIMKPKAAVSDMGVYFCNSSYSDNTTVYVGMQPRKLTVLPMTAQIQCDLTLDPLGKKSVKENQKLAKDQVYLYSNQVAYLHCVFQKNLSVLYDSINLATYSMQNNVTGKIRKFKRSKRPILLTEETDNEKIRKIYQIISPNAQEYVGPLRVSCLSVFENLTSTESTSGWNGSIQIGCHRWFTILEEANGVLDIKTLSDNYQIQPVPMGSEFLCTGGYGIPKLTYSWTRVRSGLYGQDTMNVSLPSLLPGDGGGWGGPTRPFLDMPTRDLETDGPLLRVPKDPAYRGMSYLYLCTASNIIHNVRYTIRKEIYFTVLICPTDRVRLDLSILNEPRLLSGCKVLGSTYSDIQHYGYFHLTLIRQVLLGLPFGSDRTRFSFIYRTKEAVGNVWRPNMKVKYNRTKFASLLSRRKLAEELYSPTRKPASGTRACASPWIDLWAVVREVNTLYEQGFTRNPVFWLTVDYFVKVENASIMLNEMRKLQKYGIKIILSFMHPLNGTPYEELNERLIRILQPMQYMNLLPYFEGTTTCQTCQLPIQSNRAKIQRGEVFDAICQAADSRPVDPIEPPRLTYSVSKKFWFHGTELLVTCTETPVVAVGTQMLTELVMCLTNEKEISRLFHDPPLNVQRLRHACHHYLCSESSWPAIVNRQSERHSVTVSVTLRSNDSNPLILCYQRLGENEPKVFDAVNFTYASIASTPSEINQPALYITNRASIITSAIRFRCEFLGYTTNLEVLLLLRSHGNHSLTSQSYMVVARTKPKLHLDSGLTRAVLLLLEFPVNALSGELICLVQPLDSLNKSVRKLNDLPTKSALVKYSSPISMPKIAGTCPVAPKLFTNETVSKTGGLRTFHCVSRISSRYQAVKLYYLTPTLTIILCVPKTETLFFKGLPCILVSGIDRDCSVVKPVNASESLSYVHSCSISSLKNDNASSHTIYFSILRLRTHDFRGQVFCETLDLLTLGSPEESKIRAKLVSDVITLRFPLEPQILSFIFDPSTQRWECRVAGYPLHGRAHIQMVRVRPMWLGKQMEMYINTLNRTQPSVQQEHLVPPEAVLEAKQLEYTIGVSHRPIIPLIGGLTNGIVELRCKFQGASGQISTKIGISADPYESLVPESPTLKVGDVLNTVCTITAPMNGSVVHMSLHRMIYSEWAIYDVAVISVTFETDEQSFFSQGLDNIQHKFDLLGLWAIGYHSAHVRVLTDQTGRSRSIDISVLSSVVSSLEH</sequence>
<gene>
    <name evidence="1" type="ORF">EG68_02965</name>
</gene>
<evidence type="ECO:0000313" key="2">
    <source>
        <dbReference type="Proteomes" id="UP000822476"/>
    </source>
</evidence>
<reference evidence="1" key="1">
    <citation type="submission" date="2019-07" db="EMBL/GenBank/DDBJ databases">
        <title>Annotation for the trematode Paragonimus miyazaki's.</title>
        <authorList>
            <person name="Choi Y.-J."/>
        </authorList>
    </citation>
    <scope>NUCLEOTIDE SEQUENCE</scope>
    <source>
        <strain evidence="1">Japan</strain>
    </source>
</reference>
<evidence type="ECO:0008006" key="3">
    <source>
        <dbReference type="Google" id="ProtNLM"/>
    </source>
</evidence>
<dbReference type="Proteomes" id="UP000822476">
    <property type="component" value="Unassembled WGS sequence"/>
</dbReference>
<dbReference type="EMBL" id="JTDE01000847">
    <property type="protein sequence ID" value="KAF7260203.1"/>
    <property type="molecule type" value="Genomic_DNA"/>
</dbReference>
<comment type="caution">
    <text evidence="1">The sequence shown here is derived from an EMBL/GenBank/DDBJ whole genome shotgun (WGS) entry which is preliminary data.</text>
</comment>
<keyword evidence="2" id="KW-1185">Reference proteome</keyword>